<dbReference type="GO" id="GO:0055085">
    <property type="term" value="P:transmembrane transport"/>
    <property type="evidence" value="ECO:0007669"/>
    <property type="project" value="InterPro"/>
</dbReference>
<evidence type="ECO:0000256" key="5">
    <source>
        <dbReference type="ARBA" id="ARBA00022989"/>
    </source>
</evidence>
<dbReference type="EMBL" id="WJJP01000051">
    <property type="protein sequence ID" value="MBD3323293.1"/>
    <property type="molecule type" value="Genomic_DNA"/>
</dbReference>
<evidence type="ECO:0000313" key="9">
    <source>
        <dbReference type="EMBL" id="MBD3323293.1"/>
    </source>
</evidence>
<reference evidence="9" key="1">
    <citation type="submission" date="2019-11" db="EMBL/GenBank/DDBJ databases">
        <title>Microbial mats filling the niche in hypersaline microbial mats.</title>
        <authorList>
            <person name="Wong H.L."/>
            <person name="Macleod F.I."/>
            <person name="White R.A. III"/>
            <person name="Burns B.P."/>
        </authorList>
    </citation>
    <scope>NUCLEOTIDE SEQUENCE</scope>
    <source>
        <strain evidence="9">Rbin_158</strain>
    </source>
</reference>
<comment type="caution">
    <text evidence="9">The sequence shown here is derived from an EMBL/GenBank/DDBJ whole genome shotgun (WGS) entry which is preliminary data.</text>
</comment>
<dbReference type="AlphaFoldDB" id="A0A9D5Q4I2"/>
<evidence type="ECO:0000256" key="7">
    <source>
        <dbReference type="RuleBase" id="RU363032"/>
    </source>
</evidence>
<dbReference type="PANTHER" id="PTHR43005">
    <property type="entry name" value="BLR7065 PROTEIN"/>
    <property type="match status" value="1"/>
</dbReference>
<feature type="domain" description="ABC transmembrane type-1" evidence="8">
    <location>
        <begin position="71"/>
        <end position="285"/>
    </location>
</feature>
<keyword evidence="2 7" id="KW-0813">Transport</keyword>
<name>A0A9D5Q4I2_9BACT</name>
<evidence type="ECO:0000256" key="6">
    <source>
        <dbReference type="ARBA" id="ARBA00023136"/>
    </source>
</evidence>
<evidence type="ECO:0000256" key="3">
    <source>
        <dbReference type="ARBA" id="ARBA00022475"/>
    </source>
</evidence>
<keyword evidence="5 7" id="KW-1133">Transmembrane helix</keyword>
<feature type="transmembrane region" description="Helical" evidence="7">
    <location>
        <begin position="108"/>
        <end position="128"/>
    </location>
</feature>
<evidence type="ECO:0000259" key="8">
    <source>
        <dbReference type="PROSITE" id="PS50928"/>
    </source>
</evidence>
<dbReference type="PANTHER" id="PTHR43005:SF1">
    <property type="entry name" value="SPERMIDINE_PUTRESCINE TRANSPORT SYSTEM PERMEASE PROTEIN"/>
    <property type="match status" value="1"/>
</dbReference>
<feature type="transmembrane region" description="Helical" evidence="7">
    <location>
        <begin position="264"/>
        <end position="286"/>
    </location>
</feature>
<evidence type="ECO:0000256" key="1">
    <source>
        <dbReference type="ARBA" id="ARBA00004651"/>
    </source>
</evidence>
<dbReference type="SUPFAM" id="SSF160964">
    <property type="entry name" value="MalF N-terminal region-like"/>
    <property type="match status" value="1"/>
</dbReference>
<dbReference type="GO" id="GO:0005886">
    <property type="term" value="C:plasma membrane"/>
    <property type="evidence" value="ECO:0007669"/>
    <property type="project" value="UniProtKB-SubCell"/>
</dbReference>
<evidence type="ECO:0000313" key="10">
    <source>
        <dbReference type="Proteomes" id="UP000649604"/>
    </source>
</evidence>
<keyword evidence="6 7" id="KW-0472">Membrane</keyword>
<keyword evidence="4 7" id="KW-0812">Transmembrane</keyword>
<feature type="transmembrane region" description="Helical" evidence="7">
    <location>
        <begin position="159"/>
        <end position="186"/>
    </location>
</feature>
<evidence type="ECO:0000256" key="4">
    <source>
        <dbReference type="ARBA" id="ARBA00022692"/>
    </source>
</evidence>
<feature type="transmembrane region" description="Helical" evidence="7">
    <location>
        <begin position="12"/>
        <end position="36"/>
    </location>
</feature>
<dbReference type="SUPFAM" id="SSF161098">
    <property type="entry name" value="MetI-like"/>
    <property type="match status" value="1"/>
</dbReference>
<feature type="transmembrane region" description="Helical" evidence="7">
    <location>
        <begin position="207"/>
        <end position="227"/>
    </location>
</feature>
<dbReference type="CDD" id="cd06261">
    <property type="entry name" value="TM_PBP2"/>
    <property type="match status" value="1"/>
</dbReference>
<gene>
    <name evidence="9" type="ORF">GF339_01840</name>
</gene>
<comment type="subcellular location">
    <subcellularLocation>
        <location evidence="1 7">Cell membrane</location>
        <topology evidence="1 7">Multi-pass membrane protein</topology>
    </subcellularLocation>
</comment>
<evidence type="ECO:0000256" key="2">
    <source>
        <dbReference type="ARBA" id="ARBA00022448"/>
    </source>
</evidence>
<dbReference type="Pfam" id="PF00528">
    <property type="entry name" value="BPD_transp_1"/>
    <property type="match status" value="1"/>
</dbReference>
<accession>A0A9D5Q4I2</accession>
<proteinExistence type="inferred from homology"/>
<organism evidence="9 10">
    <name type="scientific">candidate division KSB3 bacterium</name>
    <dbReference type="NCBI Taxonomy" id="2044937"/>
    <lineage>
        <taxon>Bacteria</taxon>
        <taxon>candidate division KSB3</taxon>
    </lineage>
</organism>
<protein>
    <submittedName>
        <fullName evidence="9">ABC transporter permease subunit</fullName>
    </submittedName>
</protein>
<sequence length="297" mass="34232">MRKQRFSQASYPYFLLAPALIILVLIIFYPILYSIYLSFNNYVLIKPKEIQFIGLQNYVKLLKDEVFRIALWKSVVWTFWVISIELVLGIIGAWLLNREFKGRNLVRAVVLLPWVFPSVLTGLMWVWMLDDTYGVINDILYRIGLINGFVPWMAQSSTALYGIIVTQIWHGTPFFLIMILAAFQSIPDELYEAARIDGANLWQEFRFVSWPMILPTVLITTLLRTIWTANYVEIIQIMTEGGPGYSSLTLPIYAFRKAYSSLDFGYSSALSLVLVALLAVLVWLYMRLLKKRGSLIG</sequence>
<keyword evidence="3" id="KW-1003">Cell membrane</keyword>
<dbReference type="InterPro" id="IPR035906">
    <property type="entry name" value="MetI-like_sf"/>
</dbReference>
<dbReference type="Gene3D" id="1.10.3720.10">
    <property type="entry name" value="MetI-like"/>
    <property type="match status" value="1"/>
</dbReference>
<feature type="transmembrane region" description="Helical" evidence="7">
    <location>
        <begin position="77"/>
        <end position="96"/>
    </location>
</feature>
<dbReference type="InterPro" id="IPR000515">
    <property type="entry name" value="MetI-like"/>
</dbReference>
<comment type="similarity">
    <text evidence="7">Belongs to the binding-protein-dependent transport system permease family.</text>
</comment>
<dbReference type="PROSITE" id="PS50928">
    <property type="entry name" value="ABC_TM1"/>
    <property type="match status" value="1"/>
</dbReference>
<dbReference type="Proteomes" id="UP000649604">
    <property type="component" value="Unassembled WGS sequence"/>
</dbReference>